<gene>
    <name evidence="2" type="ORF">FF38_00316</name>
</gene>
<proteinExistence type="predicted"/>
<evidence type="ECO:0000256" key="1">
    <source>
        <dbReference type="SAM" id="Phobius"/>
    </source>
</evidence>
<comment type="caution">
    <text evidence="2">The sequence shown here is derived from an EMBL/GenBank/DDBJ whole genome shotgun (WGS) entry which is preliminary data.</text>
</comment>
<keyword evidence="1" id="KW-0812">Transmembrane</keyword>
<keyword evidence="1" id="KW-1133">Transmembrane helix</keyword>
<reference evidence="2 3" key="1">
    <citation type="journal article" date="2015" name="Nat. Commun.">
        <title>Lucilia cuprina genome unlocks parasitic fly biology to underpin future interventions.</title>
        <authorList>
            <person name="Anstead C.A."/>
            <person name="Korhonen P.K."/>
            <person name="Young N.D."/>
            <person name="Hall R.S."/>
            <person name="Jex A.R."/>
            <person name="Murali S.C."/>
            <person name="Hughes D.S."/>
            <person name="Lee S.F."/>
            <person name="Perry T."/>
            <person name="Stroehlein A.J."/>
            <person name="Ansell B.R."/>
            <person name="Breugelmans B."/>
            <person name="Hofmann A."/>
            <person name="Qu J."/>
            <person name="Dugan S."/>
            <person name="Lee S.L."/>
            <person name="Chao H."/>
            <person name="Dinh H."/>
            <person name="Han Y."/>
            <person name="Doddapaneni H.V."/>
            <person name="Worley K.C."/>
            <person name="Muzny D.M."/>
            <person name="Ioannidis P."/>
            <person name="Waterhouse R.M."/>
            <person name="Zdobnov E.M."/>
            <person name="James P.J."/>
            <person name="Bagnall N.H."/>
            <person name="Kotze A.C."/>
            <person name="Gibbs R.A."/>
            <person name="Richards S."/>
            <person name="Batterham P."/>
            <person name="Gasser R.B."/>
        </authorList>
    </citation>
    <scope>NUCLEOTIDE SEQUENCE [LARGE SCALE GENOMIC DNA]</scope>
    <source>
        <strain evidence="2 3">LS</strain>
        <tissue evidence="2">Full body</tissue>
    </source>
</reference>
<dbReference type="EMBL" id="JRES01001695">
    <property type="protein sequence ID" value="KNC20918.1"/>
    <property type="molecule type" value="Genomic_DNA"/>
</dbReference>
<keyword evidence="1" id="KW-0472">Membrane</keyword>
<evidence type="ECO:0000313" key="2">
    <source>
        <dbReference type="EMBL" id="KNC20918.1"/>
    </source>
</evidence>
<dbReference type="Proteomes" id="UP000037069">
    <property type="component" value="Unassembled WGS sequence"/>
</dbReference>
<feature type="transmembrane region" description="Helical" evidence="1">
    <location>
        <begin position="12"/>
        <end position="36"/>
    </location>
</feature>
<name>A0A0L0BLW5_LUCCU</name>
<sequence>MNRMKKPIQLKAITQFLLGLLLLLNGVLIIILTRLLTSVMTSSFSKELVMVLNLADIRIYQPFFKNEAKVLQNFEIYFKRKLYKVDQFVYHNRVSISNDFVFKGTGSRSNGDTSRSKAVVKESEVVLFSFVLDLVILVQKSSGSSEYDLKLGSTGRPQCKPATKAELIIRVRESYKTSWNNETEAFRFLHSEHFFKKRSKERVSEP</sequence>
<keyword evidence="3" id="KW-1185">Reference proteome</keyword>
<organism evidence="2 3">
    <name type="scientific">Lucilia cuprina</name>
    <name type="common">Green bottle fly</name>
    <name type="synonym">Australian sheep blowfly</name>
    <dbReference type="NCBI Taxonomy" id="7375"/>
    <lineage>
        <taxon>Eukaryota</taxon>
        <taxon>Metazoa</taxon>
        <taxon>Ecdysozoa</taxon>
        <taxon>Arthropoda</taxon>
        <taxon>Hexapoda</taxon>
        <taxon>Insecta</taxon>
        <taxon>Pterygota</taxon>
        <taxon>Neoptera</taxon>
        <taxon>Endopterygota</taxon>
        <taxon>Diptera</taxon>
        <taxon>Brachycera</taxon>
        <taxon>Muscomorpha</taxon>
        <taxon>Oestroidea</taxon>
        <taxon>Calliphoridae</taxon>
        <taxon>Luciliinae</taxon>
        <taxon>Lucilia</taxon>
    </lineage>
</organism>
<evidence type="ECO:0000313" key="3">
    <source>
        <dbReference type="Proteomes" id="UP000037069"/>
    </source>
</evidence>
<protein>
    <submittedName>
        <fullName evidence="2">Uncharacterized protein</fullName>
    </submittedName>
</protein>
<dbReference type="AlphaFoldDB" id="A0A0L0BLW5"/>
<accession>A0A0L0BLW5</accession>